<evidence type="ECO:0000313" key="1">
    <source>
        <dbReference type="EMBL" id="KRX01231.1"/>
    </source>
</evidence>
<protein>
    <recommendedName>
        <fullName evidence="3">EF-hand domain-containing protein</fullName>
    </recommendedName>
</protein>
<dbReference type="InterPro" id="IPR011992">
    <property type="entry name" value="EF-hand-dom_pair"/>
</dbReference>
<dbReference type="SUPFAM" id="SSF47473">
    <property type="entry name" value="EF-hand"/>
    <property type="match status" value="1"/>
</dbReference>
<sequence length="198" mass="23773">MLTNFAFILNDLLLIEKELEKCKIELLEQEDFSYKKALEFFLNYLNAQNQQNIEEFASIFKPLSIKGRKQANDFLYQKDVKQEISEITLIKIGKVFKMTFDSLSYQEHYNQLLFDKMTPIQVLFQYIDIHQKGKILADDLLNFLSKYFFQNREFDTKFDIEEVQLLLSKYDKLGYGFLLQTNLDQAFLPKKLYSRYHY</sequence>
<dbReference type="EMBL" id="LDAU01000173">
    <property type="protein sequence ID" value="KRX01231.1"/>
    <property type="molecule type" value="Genomic_DNA"/>
</dbReference>
<dbReference type="InParanoid" id="A0A0V0QG88"/>
<comment type="caution">
    <text evidence="1">The sequence shown here is derived from an EMBL/GenBank/DDBJ whole genome shotgun (WGS) entry which is preliminary data.</text>
</comment>
<evidence type="ECO:0000313" key="2">
    <source>
        <dbReference type="Proteomes" id="UP000054937"/>
    </source>
</evidence>
<name>A0A0V0QG88_PSEPJ</name>
<reference evidence="1 2" key="1">
    <citation type="journal article" date="2015" name="Sci. Rep.">
        <title>Genome of the facultative scuticociliatosis pathogen Pseudocohnilembus persalinus provides insight into its virulence through horizontal gene transfer.</title>
        <authorList>
            <person name="Xiong J."/>
            <person name="Wang G."/>
            <person name="Cheng J."/>
            <person name="Tian M."/>
            <person name="Pan X."/>
            <person name="Warren A."/>
            <person name="Jiang C."/>
            <person name="Yuan D."/>
            <person name="Miao W."/>
        </authorList>
    </citation>
    <scope>NUCLEOTIDE SEQUENCE [LARGE SCALE GENOMIC DNA]</scope>
    <source>
        <strain evidence="1">36N120E</strain>
    </source>
</reference>
<gene>
    <name evidence="1" type="ORF">PPERSA_05817</name>
</gene>
<organism evidence="1 2">
    <name type="scientific">Pseudocohnilembus persalinus</name>
    <name type="common">Ciliate</name>
    <dbReference type="NCBI Taxonomy" id="266149"/>
    <lineage>
        <taxon>Eukaryota</taxon>
        <taxon>Sar</taxon>
        <taxon>Alveolata</taxon>
        <taxon>Ciliophora</taxon>
        <taxon>Intramacronucleata</taxon>
        <taxon>Oligohymenophorea</taxon>
        <taxon>Scuticociliatia</taxon>
        <taxon>Philasterida</taxon>
        <taxon>Pseudocohnilembidae</taxon>
        <taxon>Pseudocohnilembus</taxon>
    </lineage>
</organism>
<accession>A0A0V0QG88</accession>
<dbReference type="Proteomes" id="UP000054937">
    <property type="component" value="Unassembled WGS sequence"/>
</dbReference>
<proteinExistence type="predicted"/>
<evidence type="ECO:0008006" key="3">
    <source>
        <dbReference type="Google" id="ProtNLM"/>
    </source>
</evidence>
<keyword evidence="2" id="KW-1185">Reference proteome</keyword>
<dbReference type="AlphaFoldDB" id="A0A0V0QG88"/>